<dbReference type="AlphaFoldDB" id="A0A1I4QE83"/>
<keyword evidence="7" id="KW-1185">Reference proteome</keyword>
<dbReference type="OrthoDB" id="9809061at2"/>
<evidence type="ECO:0000256" key="1">
    <source>
        <dbReference type="ARBA" id="ARBA00022490"/>
    </source>
</evidence>
<dbReference type="PANTHER" id="PTHR34984:SF1">
    <property type="entry name" value="CARBON STORAGE REGULATOR"/>
    <property type="match status" value="1"/>
</dbReference>
<keyword evidence="1 5" id="KW-0963">Cytoplasm</keyword>
<dbReference type="InterPro" id="IPR036107">
    <property type="entry name" value="CsrA_sf"/>
</dbReference>
<comment type="similarity">
    <text evidence="5">Belongs to the CsrA/RsmA family.</text>
</comment>
<evidence type="ECO:0000313" key="7">
    <source>
        <dbReference type="Proteomes" id="UP000199520"/>
    </source>
</evidence>
<dbReference type="Proteomes" id="UP000199520">
    <property type="component" value="Unassembled WGS sequence"/>
</dbReference>
<dbReference type="GO" id="GO:1902208">
    <property type="term" value="P:regulation of bacterial-type flagellum assembly"/>
    <property type="evidence" value="ECO:0007669"/>
    <property type="project" value="UniProtKB-UniRule"/>
</dbReference>
<organism evidence="6 7">
    <name type="scientific">Pelosinus propionicus DSM 13327</name>
    <dbReference type="NCBI Taxonomy" id="1123291"/>
    <lineage>
        <taxon>Bacteria</taxon>
        <taxon>Bacillati</taxon>
        <taxon>Bacillota</taxon>
        <taxon>Negativicutes</taxon>
        <taxon>Selenomonadales</taxon>
        <taxon>Sporomusaceae</taxon>
        <taxon>Pelosinus</taxon>
    </lineage>
</organism>
<evidence type="ECO:0000313" key="6">
    <source>
        <dbReference type="EMBL" id="SFM37933.1"/>
    </source>
</evidence>
<evidence type="ECO:0000256" key="4">
    <source>
        <dbReference type="ARBA" id="ARBA00022884"/>
    </source>
</evidence>
<reference evidence="7" key="1">
    <citation type="submission" date="2016-10" db="EMBL/GenBank/DDBJ databases">
        <authorList>
            <person name="Varghese N."/>
            <person name="Submissions S."/>
        </authorList>
    </citation>
    <scope>NUCLEOTIDE SEQUENCE [LARGE SCALE GENOMIC DNA]</scope>
    <source>
        <strain evidence="7">DSM 13327</strain>
    </source>
</reference>
<keyword evidence="2 5" id="KW-0678">Repressor</keyword>
<dbReference type="NCBIfam" id="TIGR00202">
    <property type="entry name" value="csrA"/>
    <property type="match status" value="1"/>
</dbReference>
<keyword evidence="3 5" id="KW-0810">Translation regulation</keyword>
<dbReference type="Pfam" id="PF02599">
    <property type="entry name" value="CsrA"/>
    <property type="match status" value="1"/>
</dbReference>
<gene>
    <name evidence="5" type="primary">csrA</name>
    <name evidence="6" type="ORF">SAMN04490355_10952</name>
</gene>
<dbReference type="FunFam" id="2.60.40.4380:FF:000002">
    <property type="entry name" value="Translational regulator CsrA"/>
    <property type="match status" value="1"/>
</dbReference>
<comment type="subunit">
    <text evidence="5">Homodimer; the beta-strands of each monomer intercalate to form a hydrophobic core, while the alpha-helices form wings that extend away from the core.</text>
</comment>
<keyword evidence="5" id="KW-1005">Bacterial flagellum biogenesis</keyword>
<proteinExistence type="inferred from homology"/>
<accession>A0A1I4QE83</accession>
<dbReference type="GO" id="GO:0044781">
    <property type="term" value="P:bacterial-type flagellum organization"/>
    <property type="evidence" value="ECO:0007669"/>
    <property type="project" value="UniProtKB-KW"/>
</dbReference>
<evidence type="ECO:0000256" key="3">
    <source>
        <dbReference type="ARBA" id="ARBA00022845"/>
    </source>
</evidence>
<comment type="function">
    <text evidence="5">A translational regulator that binds mRNA to regulate translation initiation and/or mRNA stability. Usually binds in the 5'-UTR at or near the Shine-Dalgarno sequence preventing ribosome-binding, thus repressing translation. Its main target seems to be the major flagellin gene, while its function is anatagonized by FliW.</text>
</comment>
<evidence type="ECO:0000256" key="2">
    <source>
        <dbReference type="ARBA" id="ARBA00022491"/>
    </source>
</evidence>
<dbReference type="NCBIfam" id="NF002469">
    <property type="entry name" value="PRK01712.1"/>
    <property type="match status" value="1"/>
</dbReference>
<comment type="subcellular location">
    <subcellularLocation>
        <location evidence="5">Cytoplasm</location>
    </subcellularLocation>
</comment>
<dbReference type="GO" id="GO:0005829">
    <property type="term" value="C:cytosol"/>
    <property type="evidence" value="ECO:0007669"/>
    <property type="project" value="TreeGrafter"/>
</dbReference>
<dbReference type="SUPFAM" id="SSF117130">
    <property type="entry name" value="CsrA-like"/>
    <property type="match status" value="1"/>
</dbReference>
<dbReference type="GO" id="GO:0006109">
    <property type="term" value="P:regulation of carbohydrate metabolic process"/>
    <property type="evidence" value="ECO:0007669"/>
    <property type="project" value="InterPro"/>
</dbReference>
<sequence>MLILTRKKNETLRIGDDILVTIVDVQGDQVRLGITAPKDVSILRQELYEAVRASNTQAAQTVQNIDVLTLLKNAPKK</sequence>
<dbReference type="RefSeq" id="WP_090944611.1">
    <property type="nucleotide sequence ID" value="NZ_FOTS01000095.1"/>
</dbReference>
<dbReference type="EMBL" id="FOTS01000095">
    <property type="protein sequence ID" value="SFM37933.1"/>
    <property type="molecule type" value="Genomic_DNA"/>
</dbReference>
<dbReference type="HAMAP" id="MF_00167">
    <property type="entry name" value="CsrA"/>
    <property type="match status" value="1"/>
</dbReference>
<dbReference type="InterPro" id="IPR003751">
    <property type="entry name" value="CsrA"/>
</dbReference>
<dbReference type="GO" id="GO:0006402">
    <property type="term" value="P:mRNA catabolic process"/>
    <property type="evidence" value="ECO:0007669"/>
    <property type="project" value="InterPro"/>
</dbReference>
<evidence type="ECO:0000256" key="5">
    <source>
        <dbReference type="HAMAP-Rule" id="MF_00167"/>
    </source>
</evidence>
<name>A0A1I4QE83_9FIRM</name>
<keyword evidence="4 5" id="KW-0694">RNA-binding</keyword>
<dbReference type="GO" id="GO:0045947">
    <property type="term" value="P:negative regulation of translational initiation"/>
    <property type="evidence" value="ECO:0007669"/>
    <property type="project" value="UniProtKB-UniRule"/>
</dbReference>
<dbReference type="STRING" id="1123291.SAMN04490355_10952"/>
<protein>
    <recommendedName>
        <fullName evidence="5">Translational regulator CsrA</fullName>
    </recommendedName>
</protein>
<dbReference type="PANTHER" id="PTHR34984">
    <property type="entry name" value="CARBON STORAGE REGULATOR"/>
    <property type="match status" value="1"/>
</dbReference>
<dbReference type="GO" id="GO:0048027">
    <property type="term" value="F:mRNA 5'-UTR binding"/>
    <property type="evidence" value="ECO:0007669"/>
    <property type="project" value="UniProtKB-UniRule"/>
</dbReference>
<dbReference type="Gene3D" id="2.60.40.4380">
    <property type="entry name" value="Translational regulator CsrA"/>
    <property type="match status" value="1"/>
</dbReference>